<keyword evidence="2" id="KW-1185">Reference proteome</keyword>
<dbReference type="AlphaFoldDB" id="A0A8X6LX75"/>
<sequence length="108" mass="12340">MKRIQTILQIKDNSTRKIEYVNTFLTNAQRLKRTERVSSDACIKIRDLALIVVRDQVTSCFLIHDFGILRDEITFPASIFIAFAVCLSVDGSRKGWTPNVHRKTTVAD</sequence>
<dbReference type="Proteomes" id="UP000887116">
    <property type="component" value="Unassembled WGS sequence"/>
</dbReference>
<organism evidence="1 2">
    <name type="scientific">Trichonephila clavata</name>
    <name type="common">Joro spider</name>
    <name type="synonym">Nephila clavata</name>
    <dbReference type="NCBI Taxonomy" id="2740835"/>
    <lineage>
        <taxon>Eukaryota</taxon>
        <taxon>Metazoa</taxon>
        <taxon>Ecdysozoa</taxon>
        <taxon>Arthropoda</taxon>
        <taxon>Chelicerata</taxon>
        <taxon>Arachnida</taxon>
        <taxon>Araneae</taxon>
        <taxon>Araneomorphae</taxon>
        <taxon>Entelegynae</taxon>
        <taxon>Araneoidea</taxon>
        <taxon>Nephilidae</taxon>
        <taxon>Trichonephila</taxon>
    </lineage>
</organism>
<evidence type="ECO:0000313" key="2">
    <source>
        <dbReference type="Proteomes" id="UP000887116"/>
    </source>
</evidence>
<name>A0A8X6LX75_TRICU</name>
<protein>
    <submittedName>
        <fullName evidence="1">Uncharacterized protein</fullName>
    </submittedName>
</protein>
<comment type="caution">
    <text evidence="1">The sequence shown here is derived from an EMBL/GenBank/DDBJ whole genome shotgun (WGS) entry which is preliminary data.</text>
</comment>
<reference evidence="1" key="1">
    <citation type="submission" date="2020-07" db="EMBL/GenBank/DDBJ databases">
        <title>Multicomponent nature underlies the extraordinary mechanical properties of spider dragline silk.</title>
        <authorList>
            <person name="Kono N."/>
            <person name="Nakamura H."/>
            <person name="Mori M."/>
            <person name="Yoshida Y."/>
            <person name="Ohtoshi R."/>
            <person name="Malay A.D."/>
            <person name="Moran D.A.P."/>
            <person name="Tomita M."/>
            <person name="Numata K."/>
            <person name="Arakawa K."/>
        </authorList>
    </citation>
    <scope>NUCLEOTIDE SEQUENCE</scope>
</reference>
<gene>
    <name evidence="1" type="ORF">TNCT_56711</name>
</gene>
<dbReference type="EMBL" id="BMAO01038313">
    <property type="protein sequence ID" value="GFR23997.1"/>
    <property type="molecule type" value="Genomic_DNA"/>
</dbReference>
<proteinExistence type="predicted"/>
<accession>A0A8X6LX75</accession>
<evidence type="ECO:0000313" key="1">
    <source>
        <dbReference type="EMBL" id="GFR23997.1"/>
    </source>
</evidence>